<dbReference type="AlphaFoldDB" id="A0A1X7SDD5"/>
<protein>
    <submittedName>
        <fullName evidence="1">Uncharacterized protein</fullName>
    </submittedName>
</protein>
<name>A0A1X7SDD5_AMPQE</name>
<evidence type="ECO:0000313" key="1">
    <source>
        <dbReference type="EnsemblMetazoa" id="Aqu2.1.00070_001"/>
    </source>
</evidence>
<proteinExistence type="predicted"/>
<sequence>MQQKYMYSILSLTSLSEDNTTLRKSIEESRSN</sequence>
<accession>A0A1X7SDD5</accession>
<organism evidence="1">
    <name type="scientific">Amphimedon queenslandica</name>
    <name type="common">Sponge</name>
    <dbReference type="NCBI Taxonomy" id="400682"/>
    <lineage>
        <taxon>Eukaryota</taxon>
        <taxon>Metazoa</taxon>
        <taxon>Porifera</taxon>
        <taxon>Demospongiae</taxon>
        <taxon>Heteroscleromorpha</taxon>
        <taxon>Haplosclerida</taxon>
        <taxon>Niphatidae</taxon>
        <taxon>Amphimedon</taxon>
    </lineage>
</organism>
<dbReference type="EnsemblMetazoa" id="Aqu2.1.00070_001">
    <property type="protein sequence ID" value="Aqu2.1.00070_001"/>
    <property type="gene ID" value="Aqu2.1.00070"/>
</dbReference>
<dbReference type="InParanoid" id="A0A1X7SDD5"/>
<reference evidence="1" key="1">
    <citation type="submission" date="2017-05" db="UniProtKB">
        <authorList>
            <consortium name="EnsemblMetazoa"/>
        </authorList>
    </citation>
    <scope>IDENTIFICATION</scope>
</reference>